<evidence type="ECO:0000313" key="6">
    <source>
        <dbReference type="Proteomes" id="UP000472676"/>
    </source>
</evidence>
<reference evidence="5 6" key="1">
    <citation type="journal article" date="2014" name="Int. J. Syst. Evol. Microbiol.">
        <title>Solimonas terrae sp. nov., isolated from soil.</title>
        <authorList>
            <person name="Kim S.J."/>
            <person name="Moon J.Y."/>
            <person name="Weon H.Y."/>
            <person name="Ahn J.H."/>
            <person name="Chen W.M."/>
            <person name="Kwon S.W."/>
        </authorList>
    </citation>
    <scope>NUCLEOTIDE SEQUENCE [LARGE SCALE GENOMIC DNA]</scope>
    <source>
        <strain evidence="5 6">KIS83-12</strain>
    </source>
</reference>
<gene>
    <name evidence="5" type="ORF">G7Y85_05660</name>
</gene>
<dbReference type="PANTHER" id="PTHR30055">
    <property type="entry name" value="HTH-TYPE TRANSCRIPTIONAL REGULATOR RUTR"/>
    <property type="match status" value="1"/>
</dbReference>
<evidence type="ECO:0000256" key="1">
    <source>
        <dbReference type="ARBA" id="ARBA00023125"/>
    </source>
</evidence>
<dbReference type="RefSeq" id="WP_166253083.1">
    <property type="nucleotide sequence ID" value="NZ_JAAMOW010000002.1"/>
</dbReference>
<dbReference type="Proteomes" id="UP000472676">
    <property type="component" value="Unassembled WGS sequence"/>
</dbReference>
<evidence type="ECO:0000313" key="5">
    <source>
        <dbReference type="EMBL" id="NGY04241.1"/>
    </source>
</evidence>
<dbReference type="InterPro" id="IPR001647">
    <property type="entry name" value="HTH_TetR"/>
</dbReference>
<proteinExistence type="predicted"/>
<dbReference type="SUPFAM" id="SSF48498">
    <property type="entry name" value="Tetracyclin repressor-like, C-terminal domain"/>
    <property type="match status" value="1"/>
</dbReference>
<organism evidence="5 6">
    <name type="scientific">Solimonas terrae</name>
    <dbReference type="NCBI Taxonomy" id="1396819"/>
    <lineage>
        <taxon>Bacteria</taxon>
        <taxon>Pseudomonadati</taxon>
        <taxon>Pseudomonadota</taxon>
        <taxon>Gammaproteobacteria</taxon>
        <taxon>Nevskiales</taxon>
        <taxon>Nevskiaceae</taxon>
        <taxon>Solimonas</taxon>
    </lineage>
</organism>
<dbReference type="Gene3D" id="1.10.10.60">
    <property type="entry name" value="Homeodomain-like"/>
    <property type="match status" value="1"/>
</dbReference>
<dbReference type="GO" id="GO:0000976">
    <property type="term" value="F:transcription cis-regulatory region binding"/>
    <property type="evidence" value="ECO:0007669"/>
    <property type="project" value="TreeGrafter"/>
</dbReference>
<feature type="region of interest" description="Disordered" evidence="3">
    <location>
        <begin position="1"/>
        <end position="32"/>
    </location>
</feature>
<feature type="DNA-binding region" description="H-T-H motif" evidence="2">
    <location>
        <begin position="58"/>
        <end position="77"/>
    </location>
</feature>
<keyword evidence="6" id="KW-1185">Reference proteome</keyword>
<dbReference type="AlphaFoldDB" id="A0A6M2BPT1"/>
<protein>
    <submittedName>
        <fullName evidence="5">TetR family transcriptional regulator</fullName>
    </submittedName>
</protein>
<comment type="caution">
    <text evidence="5">The sequence shown here is derived from an EMBL/GenBank/DDBJ whole genome shotgun (WGS) entry which is preliminary data.</text>
</comment>
<keyword evidence="1 2" id="KW-0238">DNA-binding</keyword>
<dbReference type="EMBL" id="JAAMOW010000002">
    <property type="protein sequence ID" value="NGY04241.1"/>
    <property type="molecule type" value="Genomic_DNA"/>
</dbReference>
<dbReference type="InterPro" id="IPR036271">
    <property type="entry name" value="Tet_transcr_reg_TetR-rel_C_sf"/>
</dbReference>
<dbReference type="Pfam" id="PF00440">
    <property type="entry name" value="TetR_N"/>
    <property type="match status" value="1"/>
</dbReference>
<dbReference type="GO" id="GO:0003700">
    <property type="term" value="F:DNA-binding transcription factor activity"/>
    <property type="evidence" value="ECO:0007669"/>
    <property type="project" value="TreeGrafter"/>
</dbReference>
<name>A0A6M2BPT1_9GAMM</name>
<dbReference type="PANTHER" id="PTHR30055:SF226">
    <property type="entry name" value="HTH-TYPE TRANSCRIPTIONAL REGULATOR PKSA"/>
    <property type="match status" value="1"/>
</dbReference>
<evidence type="ECO:0000256" key="3">
    <source>
        <dbReference type="SAM" id="MobiDB-lite"/>
    </source>
</evidence>
<dbReference type="InterPro" id="IPR050109">
    <property type="entry name" value="HTH-type_TetR-like_transc_reg"/>
</dbReference>
<evidence type="ECO:0000259" key="4">
    <source>
        <dbReference type="PROSITE" id="PS50977"/>
    </source>
</evidence>
<evidence type="ECO:0000256" key="2">
    <source>
        <dbReference type="PROSITE-ProRule" id="PRU00335"/>
    </source>
</evidence>
<dbReference type="PRINTS" id="PR00455">
    <property type="entry name" value="HTHTETR"/>
</dbReference>
<accession>A0A6M2BPT1</accession>
<dbReference type="PROSITE" id="PS50977">
    <property type="entry name" value="HTH_TETR_2"/>
    <property type="match status" value="1"/>
</dbReference>
<dbReference type="SUPFAM" id="SSF46689">
    <property type="entry name" value="Homeodomain-like"/>
    <property type="match status" value="1"/>
</dbReference>
<feature type="domain" description="HTH tetR-type" evidence="4">
    <location>
        <begin position="35"/>
        <end position="95"/>
    </location>
</feature>
<dbReference type="InterPro" id="IPR009057">
    <property type="entry name" value="Homeodomain-like_sf"/>
</dbReference>
<dbReference type="Gene3D" id="1.10.357.10">
    <property type="entry name" value="Tetracycline Repressor, domain 2"/>
    <property type="match status" value="1"/>
</dbReference>
<sequence>MTTSSPKRPAARHAGKSVPAAKSLGGPNLREQQKEATRAAILQAALLIFSEHGYNGASTRDIAAQAGVHHALIKYYYQSKDLLWRAAVSFLFERQTRELMLQAPTGPMTRAARREAARAALRRYVLYCARHPEHARLMVQESVRDSARLQWATEHFISRASHAAEAFVRALQKDGLLPPASSPALVYIIVGAAQSFYTLAPEVRRVWNLDPGDETVMNAHIDALLAVFIR</sequence>